<dbReference type="InterPro" id="IPR027417">
    <property type="entry name" value="P-loop_NTPase"/>
</dbReference>
<dbReference type="Pfam" id="PF13304">
    <property type="entry name" value="AAA_21"/>
    <property type="match status" value="1"/>
</dbReference>
<feature type="domain" description="DUF3696" evidence="1">
    <location>
        <begin position="396"/>
        <end position="439"/>
    </location>
</feature>
<dbReference type="Pfam" id="PF12476">
    <property type="entry name" value="DUF3696"/>
    <property type="match status" value="1"/>
</dbReference>
<proteinExistence type="predicted"/>
<accession>A0A2X3KKH0</accession>
<dbReference type="PANTHER" id="PTHR43581:SF2">
    <property type="entry name" value="EXCINUCLEASE ATPASE SUBUNIT"/>
    <property type="match status" value="1"/>
</dbReference>
<name>A0A2X3KKH0_9BACT</name>
<dbReference type="InterPro" id="IPR003959">
    <property type="entry name" value="ATPase_AAA_core"/>
</dbReference>
<sequence length="457" mass="51444">MITDLHLRGFKGWADTGPLKFARITGFFGPNSSGKSALIQALLMLKQTADSPDRNLPLFLGDDRSLVELGGFHEVTHRHDTERGIEWDISWRLPKQITITDPTVPSRTLFSTEQLSQFARVTQGGAGLRVERMGYRIDNLELGMQAREKQGYDLFPSRAEGRDFHFVRTRGRAWPLPPPTKCYGFPPEVRAYYQNAQFLADLELAAEHLWGRVFYLGPLREYPRRHYIWAGGEPLDVGRRGERVTDALLSSRARGKYISPGPRRHRRTLEEQVASSLADLGIVHKFEIESVAEDVQIYRMMLQTDNGGPLVPVTDVGFGVSQVLPVITLCYYVPEGSVVILEQPEIHLHPAVQAGLADVLIDAVKTRRIQVILESHSEHLLRRLQRRMAEGKIDPEQEVALYFVHRTGRASDIQRLLLDLFGRISNWPPGFFGDDLGEVLATQAAILRQKGADAQGG</sequence>
<dbReference type="InterPro" id="IPR051396">
    <property type="entry name" value="Bact_Antivir_Def_Nuclease"/>
</dbReference>
<dbReference type="EMBL" id="LS483254">
    <property type="protein sequence ID" value="SQD93121.1"/>
    <property type="molecule type" value="Genomic_DNA"/>
</dbReference>
<dbReference type="KEGG" id="bana:BARAN1_1097"/>
<dbReference type="OrthoDB" id="308933at2"/>
<dbReference type="Gene3D" id="3.40.50.300">
    <property type="entry name" value="P-loop containing nucleotide triphosphate hydrolases"/>
    <property type="match status" value="1"/>
</dbReference>
<feature type="domain" description="ATPase AAA-type core" evidence="2">
    <location>
        <begin position="282"/>
        <end position="381"/>
    </location>
</feature>
<evidence type="ECO:0000259" key="2">
    <source>
        <dbReference type="Pfam" id="PF13304"/>
    </source>
</evidence>
<dbReference type="AlphaFoldDB" id="A0A2X3KKH0"/>
<keyword evidence="4" id="KW-1185">Reference proteome</keyword>
<evidence type="ECO:0000313" key="3">
    <source>
        <dbReference type="EMBL" id="SQD93121.1"/>
    </source>
</evidence>
<evidence type="ECO:0000259" key="1">
    <source>
        <dbReference type="Pfam" id="PF12476"/>
    </source>
</evidence>
<gene>
    <name evidence="3" type="ORF">BARAN1_1097</name>
</gene>
<dbReference type="InterPro" id="IPR014592">
    <property type="entry name" value="P-loop_UCP034888"/>
</dbReference>
<dbReference type="PANTHER" id="PTHR43581">
    <property type="entry name" value="ATP/GTP PHOSPHATASE"/>
    <property type="match status" value="1"/>
</dbReference>
<dbReference type="InterPro" id="IPR022532">
    <property type="entry name" value="DUF3696"/>
</dbReference>
<dbReference type="GO" id="GO:0005524">
    <property type="term" value="F:ATP binding"/>
    <property type="evidence" value="ECO:0007669"/>
    <property type="project" value="InterPro"/>
</dbReference>
<protein>
    <recommendedName>
        <fullName evidence="5">DUF3696 domain-containing protein</fullName>
    </recommendedName>
</protein>
<dbReference type="SUPFAM" id="SSF52540">
    <property type="entry name" value="P-loop containing nucleoside triphosphate hydrolases"/>
    <property type="match status" value="1"/>
</dbReference>
<evidence type="ECO:0000313" key="4">
    <source>
        <dbReference type="Proteomes" id="UP000249818"/>
    </source>
</evidence>
<dbReference type="Proteomes" id="UP000249818">
    <property type="component" value="Chromosome BARAN1"/>
</dbReference>
<dbReference type="PIRSF" id="PIRSF034888">
    <property type="entry name" value="P-loop_UCP034888"/>
    <property type="match status" value="1"/>
</dbReference>
<organism evidence="3 4">
    <name type="scientific">Candidatus Bipolaricaulis anaerobius</name>
    <dbReference type="NCBI Taxonomy" id="2026885"/>
    <lineage>
        <taxon>Bacteria</taxon>
        <taxon>Candidatus Bipolaricaulota</taxon>
        <taxon>Candidatus Bipolaricaulia</taxon>
        <taxon>Candidatus Bipolaricaulales</taxon>
        <taxon>Candidatus Bipolaricaulaceae</taxon>
        <taxon>Candidatus Bipolaricaulis</taxon>
    </lineage>
</organism>
<reference evidence="4" key="1">
    <citation type="submission" date="2018-05" db="EMBL/GenBank/DDBJ databases">
        <authorList>
            <person name="Hao L."/>
        </authorList>
    </citation>
    <scope>NUCLEOTIDE SEQUENCE [LARGE SCALE GENOMIC DNA]</scope>
</reference>
<dbReference type="RefSeq" id="WP_122031529.1">
    <property type="nucleotide sequence ID" value="NZ_LS483254.1"/>
</dbReference>
<evidence type="ECO:0008006" key="5">
    <source>
        <dbReference type="Google" id="ProtNLM"/>
    </source>
</evidence>
<dbReference type="GO" id="GO:0016887">
    <property type="term" value="F:ATP hydrolysis activity"/>
    <property type="evidence" value="ECO:0007669"/>
    <property type="project" value="InterPro"/>
</dbReference>